<sequence length="154" mass="17561">MLFIGSADEDANRTIRRAAAERRLSSHMDDTKWRALCLAVAEELPFPPAYQTKLVLSEQLDPEELPLSSTHVGDWARTPEASMGIFIEWLKITPRLSIREGRRLKPRIEDCSDALRQIFIRLQIPFSEEDGFFFIFGHSAGTVFSPMAEQLDHS</sequence>
<reference evidence="1 2" key="1">
    <citation type="submission" date="2023-07" db="EMBL/GenBank/DDBJ databases">
        <title>Genomic Encyclopedia of Type Strains, Phase IV (KMG-IV): sequencing the most valuable type-strain genomes for metagenomic binning, comparative biology and taxonomic classification.</title>
        <authorList>
            <person name="Goeker M."/>
        </authorList>
    </citation>
    <scope>NUCLEOTIDE SEQUENCE [LARGE SCALE GENOMIC DNA]</scope>
    <source>
        <strain evidence="1 2">DSM 1111</strain>
    </source>
</reference>
<dbReference type="Pfam" id="PF20383">
    <property type="entry name" value="DUF6678"/>
    <property type="match status" value="1"/>
</dbReference>
<organism evidence="1 2">
    <name type="scientific">Peteryoungia aggregata LMG 23059</name>
    <dbReference type="NCBI Taxonomy" id="1368425"/>
    <lineage>
        <taxon>Bacteria</taxon>
        <taxon>Pseudomonadati</taxon>
        <taxon>Pseudomonadota</taxon>
        <taxon>Alphaproteobacteria</taxon>
        <taxon>Hyphomicrobiales</taxon>
        <taxon>Rhizobiaceae</taxon>
        <taxon>Peteryoungia</taxon>
    </lineage>
</organism>
<evidence type="ECO:0000313" key="1">
    <source>
        <dbReference type="EMBL" id="MDQ0420885.1"/>
    </source>
</evidence>
<dbReference type="EMBL" id="JAUSUW010000005">
    <property type="protein sequence ID" value="MDQ0420885.1"/>
    <property type="molecule type" value="Genomic_DNA"/>
</dbReference>
<protein>
    <submittedName>
        <fullName evidence="1">Uncharacterized protein</fullName>
    </submittedName>
</protein>
<accession>A0ABU0G6B5</accession>
<proteinExistence type="predicted"/>
<evidence type="ECO:0000313" key="2">
    <source>
        <dbReference type="Proteomes" id="UP001238496"/>
    </source>
</evidence>
<name>A0ABU0G6B5_9HYPH</name>
<dbReference type="InterPro" id="IPR046500">
    <property type="entry name" value="DUF6678"/>
</dbReference>
<dbReference type="RefSeq" id="WP_307372026.1">
    <property type="nucleotide sequence ID" value="NZ_JAUSUW010000005.1"/>
</dbReference>
<keyword evidence="2" id="KW-1185">Reference proteome</keyword>
<dbReference type="Proteomes" id="UP001238496">
    <property type="component" value="Unassembled WGS sequence"/>
</dbReference>
<comment type="caution">
    <text evidence="1">The sequence shown here is derived from an EMBL/GenBank/DDBJ whole genome shotgun (WGS) entry which is preliminary data.</text>
</comment>
<gene>
    <name evidence="1" type="ORF">J2045_001912</name>
</gene>